<name>A0A8X7WXI2_POLSE</name>
<accession>A0A8X7WXI2</accession>
<reference evidence="1 2" key="1">
    <citation type="journal article" date="2021" name="Cell">
        <title>Tracing the genetic footprints of vertebrate landing in non-teleost ray-finned fishes.</title>
        <authorList>
            <person name="Bi X."/>
            <person name="Wang K."/>
            <person name="Yang L."/>
            <person name="Pan H."/>
            <person name="Jiang H."/>
            <person name="Wei Q."/>
            <person name="Fang M."/>
            <person name="Yu H."/>
            <person name="Zhu C."/>
            <person name="Cai Y."/>
            <person name="He Y."/>
            <person name="Gan X."/>
            <person name="Zeng H."/>
            <person name="Yu D."/>
            <person name="Zhu Y."/>
            <person name="Jiang H."/>
            <person name="Qiu Q."/>
            <person name="Yang H."/>
            <person name="Zhang Y.E."/>
            <person name="Wang W."/>
            <person name="Zhu M."/>
            <person name="He S."/>
            <person name="Zhang G."/>
        </authorList>
    </citation>
    <scope>NUCLEOTIDE SEQUENCE [LARGE SCALE GENOMIC DNA]</scope>
    <source>
        <strain evidence="1">Bchr_013</strain>
    </source>
</reference>
<feature type="non-terminal residue" evidence="1">
    <location>
        <position position="1"/>
    </location>
</feature>
<keyword evidence="2" id="KW-1185">Reference proteome</keyword>
<feature type="non-terminal residue" evidence="1">
    <location>
        <position position="90"/>
    </location>
</feature>
<comment type="caution">
    <text evidence="1">The sequence shown here is derived from an EMBL/GenBank/DDBJ whole genome shotgun (WGS) entry which is preliminary data.</text>
</comment>
<organism evidence="1 2">
    <name type="scientific">Polypterus senegalus</name>
    <name type="common">Senegal bichir</name>
    <dbReference type="NCBI Taxonomy" id="55291"/>
    <lineage>
        <taxon>Eukaryota</taxon>
        <taxon>Metazoa</taxon>
        <taxon>Chordata</taxon>
        <taxon>Craniata</taxon>
        <taxon>Vertebrata</taxon>
        <taxon>Euteleostomi</taxon>
        <taxon>Actinopterygii</taxon>
        <taxon>Polypteriformes</taxon>
        <taxon>Polypteridae</taxon>
        <taxon>Polypterus</taxon>
    </lineage>
</organism>
<keyword evidence="1" id="KW-0808">Transferase</keyword>
<dbReference type="Proteomes" id="UP000886611">
    <property type="component" value="Unassembled WGS sequence"/>
</dbReference>
<dbReference type="EMBL" id="JAATIS010008546">
    <property type="protein sequence ID" value="KAG2457880.1"/>
    <property type="molecule type" value="Genomic_DNA"/>
</dbReference>
<protein>
    <submittedName>
        <fullName evidence="1">M4K5 kinase</fullName>
    </submittedName>
</protein>
<dbReference type="AlphaFoldDB" id="A0A8X7WXI2"/>
<dbReference type="Gene3D" id="3.30.200.20">
    <property type="entry name" value="Phosphorylase Kinase, domain 1"/>
    <property type="match status" value="1"/>
</dbReference>
<evidence type="ECO:0000313" key="1">
    <source>
        <dbReference type="EMBL" id="KAG2457880.1"/>
    </source>
</evidence>
<keyword evidence="1" id="KW-0418">Kinase</keyword>
<sequence>MEGFSFPSGEIQRKNPQNDFELIQRVGSGTYGDVYKAWKFIIASQLNKLWKFSTVAALPRNRLPVKITARVQCAMKKQMEQNLGIAAEIL</sequence>
<dbReference type="GO" id="GO:0016301">
    <property type="term" value="F:kinase activity"/>
    <property type="evidence" value="ECO:0007669"/>
    <property type="project" value="UniProtKB-KW"/>
</dbReference>
<evidence type="ECO:0000313" key="2">
    <source>
        <dbReference type="Proteomes" id="UP000886611"/>
    </source>
</evidence>
<proteinExistence type="predicted"/>
<gene>
    <name evidence="1" type="primary">Map4k5</name>
    <name evidence="1" type="ORF">GTO96_0012001</name>
</gene>